<dbReference type="AlphaFoldDB" id="A0A382F3L4"/>
<dbReference type="Gene3D" id="3.40.50.2300">
    <property type="match status" value="1"/>
</dbReference>
<keyword evidence="1" id="KW-0597">Phosphoprotein</keyword>
<accession>A0A382F3L4</accession>
<evidence type="ECO:0000313" key="4">
    <source>
        <dbReference type="EMBL" id="SVB57606.1"/>
    </source>
</evidence>
<name>A0A382F3L4_9ZZZZ</name>
<sequence>MGKNILVVDGSSTWRKMVQVTLNASGHEVLEAQEGAQGLELIKSEPIDIVLTGCQLPDMGGSNFTREIRSLPEHGETPVVVVSDSSDNEQKESVKSAGGTGWMVQPVMPEKLIEVVEGFAARIDLVRAKAKRKSELKKKKD</sequence>
<dbReference type="SMART" id="SM00448">
    <property type="entry name" value="REC"/>
    <property type="match status" value="1"/>
</dbReference>
<dbReference type="GO" id="GO:0000160">
    <property type="term" value="P:phosphorelay signal transduction system"/>
    <property type="evidence" value="ECO:0007669"/>
    <property type="project" value="InterPro"/>
</dbReference>
<dbReference type="InterPro" id="IPR011006">
    <property type="entry name" value="CheY-like_superfamily"/>
</dbReference>
<dbReference type="Pfam" id="PF00072">
    <property type="entry name" value="Response_reg"/>
    <property type="match status" value="1"/>
</dbReference>
<dbReference type="SUPFAM" id="SSF52172">
    <property type="entry name" value="CheY-like"/>
    <property type="match status" value="1"/>
</dbReference>
<dbReference type="PANTHER" id="PTHR44591">
    <property type="entry name" value="STRESS RESPONSE REGULATOR PROTEIN 1"/>
    <property type="match status" value="1"/>
</dbReference>
<reference evidence="4" key="1">
    <citation type="submission" date="2018-05" db="EMBL/GenBank/DDBJ databases">
        <authorList>
            <person name="Lanie J.A."/>
            <person name="Ng W.-L."/>
            <person name="Kazmierczak K.M."/>
            <person name="Andrzejewski T.M."/>
            <person name="Davidsen T.M."/>
            <person name="Wayne K.J."/>
            <person name="Tettelin H."/>
            <person name="Glass J.I."/>
            <person name="Rusch D."/>
            <person name="Podicherti R."/>
            <person name="Tsui H.-C.T."/>
            <person name="Winkler M.E."/>
        </authorList>
    </citation>
    <scope>NUCLEOTIDE SEQUENCE</scope>
</reference>
<dbReference type="PROSITE" id="PS50110">
    <property type="entry name" value="RESPONSE_REGULATORY"/>
    <property type="match status" value="1"/>
</dbReference>
<dbReference type="PANTHER" id="PTHR44591:SF25">
    <property type="entry name" value="CHEMOTAXIS TWO-COMPONENT RESPONSE REGULATOR"/>
    <property type="match status" value="1"/>
</dbReference>
<dbReference type="InterPro" id="IPR001789">
    <property type="entry name" value="Sig_transdc_resp-reg_receiver"/>
</dbReference>
<dbReference type="EMBL" id="UINC01047838">
    <property type="protein sequence ID" value="SVB57606.1"/>
    <property type="molecule type" value="Genomic_DNA"/>
</dbReference>
<proteinExistence type="predicted"/>
<evidence type="ECO:0000259" key="3">
    <source>
        <dbReference type="PROSITE" id="PS50110"/>
    </source>
</evidence>
<evidence type="ECO:0000256" key="2">
    <source>
        <dbReference type="SAM" id="MobiDB-lite"/>
    </source>
</evidence>
<protein>
    <recommendedName>
        <fullName evidence="3">Response regulatory domain-containing protein</fullName>
    </recommendedName>
</protein>
<organism evidence="4">
    <name type="scientific">marine metagenome</name>
    <dbReference type="NCBI Taxonomy" id="408172"/>
    <lineage>
        <taxon>unclassified sequences</taxon>
        <taxon>metagenomes</taxon>
        <taxon>ecological metagenomes</taxon>
    </lineage>
</organism>
<feature type="domain" description="Response regulatory" evidence="3">
    <location>
        <begin position="4"/>
        <end position="120"/>
    </location>
</feature>
<evidence type="ECO:0000256" key="1">
    <source>
        <dbReference type="ARBA" id="ARBA00022553"/>
    </source>
</evidence>
<feature type="region of interest" description="Disordered" evidence="2">
    <location>
        <begin position="82"/>
        <end position="101"/>
    </location>
</feature>
<gene>
    <name evidence="4" type="ORF">METZ01_LOCUS210460</name>
</gene>
<dbReference type="InterPro" id="IPR050595">
    <property type="entry name" value="Bact_response_regulator"/>
</dbReference>